<gene>
    <name evidence="1" type="ORF">ALO_06888</name>
</gene>
<sequence length="319" mass="36157">NRLPETGMNSLVYFCYSEFINQATGGIIMQVVEFSTMPKDMFLRMYAACFHIDGEEEPHFLTGEEERALLDFEELRAYEGEQKIRRLKEKAAARAKEERARYTYELFANAASDIELAFAAKEYGMLVPEEYLRGLSELAGAEMLAEEARAAGCSLEEFAELRSAFGERQDFTAAERAWLVTAQEKKMPLAALVLQEEAECDFVSRTQAAEAAYGKEYLAYREGIYQAAAEAAKLKSAAYYLKIYETLHGALSPEEKEEDQQAQADPALPLHREVYIDLMQQELREENRVLTALANRYTEGAEAYFAAVGRYAKHKERVA</sequence>
<protein>
    <submittedName>
        <fullName evidence="1">Uncharacterized protein</fullName>
    </submittedName>
</protein>
<feature type="non-terminal residue" evidence="1">
    <location>
        <position position="1"/>
    </location>
</feature>
<dbReference type="AlphaFoldDB" id="F7NH34"/>
<dbReference type="EMBL" id="AFGF01000051">
    <property type="protein sequence ID" value="EGO64636.1"/>
    <property type="molecule type" value="Genomic_DNA"/>
</dbReference>
<evidence type="ECO:0000313" key="1">
    <source>
        <dbReference type="EMBL" id="EGO64636.1"/>
    </source>
</evidence>
<dbReference type="Proteomes" id="UP000003240">
    <property type="component" value="Unassembled WGS sequence"/>
</dbReference>
<reference evidence="1 2" key="1">
    <citation type="journal article" date="2011" name="EMBO J.">
        <title>Structural diversity of bacterial flagellar motors.</title>
        <authorList>
            <person name="Chen S."/>
            <person name="Beeby M."/>
            <person name="Murphy G.E."/>
            <person name="Leadbetter J.R."/>
            <person name="Hendrixson D.R."/>
            <person name="Briegel A."/>
            <person name="Li Z."/>
            <person name="Shi J."/>
            <person name="Tocheva E.I."/>
            <person name="Muller A."/>
            <person name="Dobro M.J."/>
            <person name="Jensen G.J."/>
        </authorList>
    </citation>
    <scope>NUCLEOTIDE SEQUENCE [LARGE SCALE GENOMIC DNA]</scope>
    <source>
        <strain evidence="1 2">DSM 6540</strain>
    </source>
</reference>
<organism evidence="1 2">
    <name type="scientific">Acetonema longum DSM 6540</name>
    <dbReference type="NCBI Taxonomy" id="1009370"/>
    <lineage>
        <taxon>Bacteria</taxon>
        <taxon>Bacillati</taxon>
        <taxon>Bacillota</taxon>
        <taxon>Negativicutes</taxon>
        <taxon>Acetonemataceae</taxon>
        <taxon>Acetonema</taxon>
    </lineage>
</organism>
<name>F7NH34_9FIRM</name>
<keyword evidence="2" id="KW-1185">Reference proteome</keyword>
<dbReference type="STRING" id="1009370.ALO_06888"/>
<evidence type="ECO:0000313" key="2">
    <source>
        <dbReference type="Proteomes" id="UP000003240"/>
    </source>
</evidence>
<accession>F7NH34</accession>
<proteinExistence type="predicted"/>
<comment type="caution">
    <text evidence="1">The sequence shown here is derived from an EMBL/GenBank/DDBJ whole genome shotgun (WGS) entry which is preliminary data.</text>
</comment>